<dbReference type="CDD" id="cd14752">
    <property type="entry name" value="GH31_N"/>
    <property type="match status" value="1"/>
</dbReference>
<comment type="caution">
    <text evidence="6">The sequence shown here is derived from an EMBL/GenBank/DDBJ whole genome shotgun (WGS) entry which is preliminary data.</text>
</comment>
<organism evidence="6 7">
    <name type="scientific">Amphibalanus amphitrite</name>
    <name type="common">Striped barnacle</name>
    <name type="synonym">Balanus amphitrite</name>
    <dbReference type="NCBI Taxonomy" id="1232801"/>
    <lineage>
        <taxon>Eukaryota</taxon>
        <taxon>Metazoa</taxon>
        <taxon>Ecdysozoa</taxon>
        <taxon>Arthropoda</taxon>
        <taxon>Crustacea</taxon>
        <taxon>Multicrustacea</taxon>
        <taxon>Cirripedia</taxon>
        <taxon>Thoracica</taxon>
        <taxon>Thoracicalcarea</taxon>
        <taxon>Balanomorpha</taxon>
        <taxon>Balanoidea</taxon>
        <taxon>Balanidae</taxon>
        <taxon>Amphibalaninae</taxon>
        <taxon>Amphibalanus</taxon>
    </lineage>
</organism>
<dbReference type="Gene3D" id="2.60.40.1760">
    <property type="entry name" value="glycosyl hydrolase (family 31)"/>
    <property type="match status" value="1"/>
</dbReference>
<feature type="chain" id="PRO_5025508414" evidence="4">
    <location>
        <begin position="29"/>
        <end position="561"/>
    </location>
</feature>
<name>A0A6A4W577_AMPAM</name>
<dbReference type="InterPro" id="IPR011013">
    <property type="entry name" value="Gal_mutarotase_sf_dom"/>
</dbReference>
<dbReference type="PANTHER" id="PTHR22762:SF133">
    <property type="entry name" value="P-TYPE DOMAIN-CONTAINING PROTEIN"/>
    <property type="match status" value="1"/>
</dbReference>
<keyword evidence="2" id="KW-0325">Glycoprotein</keyword>
<evidence type="ECO:0000259" key="5">
    <source>
        <dbReference type="Pfam" id="PF01055"/>
    </source>
</evidence>
<protein>
    <submittedName>
        <fullName evidence="6">Sucrase-isomaltase, intestinal</fullName>
    </submittedName>
</protein>
<dbReference type="GO" id="GO:0030246">
    <property type="term" value="F:carbohydrate binding"/>
    <property type="evidence" value="ECO:0007669"/>
    <property type="project" value="InterPro"/>
</dbReference>
<dbReference type="AlphaFoldDB" id="A0A6A4W577"/>
<sequence>MSPPQFYLRLALYLTPLLPAARGGQARAAPTELECPLPGGARSATPTVCGQFTACVWTDGDGCRLTDRVGYRVQRAVSRRQLLLTKSSDVTLFGEDVQRLMVTVTEHDRQRVRIVFRDADRQRFEVPLRLNLPPPRHRRQRAEYRVHLPSAPAELGPDVSGPPFSLSVQHGRQTALRLLPQLSYSDQFIETTLLLAGEHLYGMGENNHDRFRHDLDAAATWPIFARGRPPGDGHEALYGVHPFLLAIENASGKSLGVLFLNSNAMEYKVFRLNGSAAVTFRTTGGVLDLCLFFGRSPLEVLRQYHLTIGLPELPSYWALGFQLSRFGYRSVDEVRRTVARTRAAGIPLDVQYVDVDYMDGRRDFTVGKDKFGDLSRLVADLRKLDIHASLLYDPSLATDFGRYPPLKRGVARDVFVRWWNDSLIPEDQCAGCRHYVAGYLWTRNKTLLVDFFQEAATHWWTDEMRRFSKSAGGPEGFWIDMNEPTNFGTNLEKPFNWPSSLPAWSLKCPVNRLDDPPYPTAHVRDTSNKSGRLSDRTICMTEQTHQRCIPRASSIASAQTL</sequence>
<dbReference type="OrthoDB" id="1334205at2759"/>
<dbReference type="SUPFAM" id="SSF51445">
    <property type="entry name" value="(Trans)glycosidases"/>
    <property type="match status" value="1"/>
</dbReference>
<feature type="signal peptide" evidence="4">
    <location>
        <begin position="1"/>
        <end position="28"/>
    </location>
</feature>
<reference evidence="6 7" key="1">
    <citation type="submission" date="2019-07" db="EMBL/GenBank/DDBJ databases">
        <title>Draft genome assembly of a fouling barnacle, Amphibalanus amphitrite (Darwin, 1854): The first reference genome for Thecostraca.</title>
        <authorList>
            <person name="Kim W."/>
        </authorList>
    </citation>
    <scope>NUCLEOTIDE SEQUENCE [LARGE SCALE GENOMIC DNA]</scope>
    <source>
        <strain evidence="6">SNU_AA5</strain>
        <tissue evidence="6">Soma without cirri and trophi</tissue>
    </source>
</reference>
<accession>A0A6A4W577</accession>
<keyword evidence="4" id="KW-0732">Signal</keyword>
<dbReference type="GO" id="GO:0004558">
    <property type="term" value="F:alpha-1,4-glucosidase activity"/>
    <property type="evidence" value="ECO:0007669"/>
    <property type="project" value="TreeGrafter"/>
</dbReference>
<keyword evidence="7" id="KW-1185">Reference proteome</keyword>
<keyword evidence="3" id="KW-0326">Glycosidase</keyword>
<dbReference type="GO" id="GO:0005975">
    <property type="term" value="P:carbohydrate metabolic process"/>
    <property type="evidence" value="ECO:0007669"/>
    <property type="project" value="InterPro"/>
</dbReference>
<dbReference type="PANTHER" id="PTHR22762">
    <property type="entry name" value="ALPHA-GLUCOSIDASE"/>
    <property type="match status" value="1"/>
</dbReference>
<dbReference type="InterPro" id="IPR000322">
    <property type="entry name" value="Glyco_hydro_31_TIM"/>
</dbReference>
<feature type="domain" description="Glycoside hydrolase family 31 TIM barrel" evidence="5">
    <location>
        <begin position="311"/>
        <end position="491"/>
    </location>
</feature>
<dbReference type="EMBL" id="VIIS01001055">
    <property type="protein sequence ID" value="KAF0302466.1"/>
    <property type="molecule type" value="Genomic_DNA"/>
</dbReference>
<dbReference type="Proteomes" id="UP000440578">
    <property type="component" value="Unassembled WGS sequence"/>
</dbReference>
<evidence type="ECO:0000256" key="3">
    <source>
        <dbReference type="RuleBase" id="RU361185"/>
    </source>
</evidence>
<keyword evidence="3" id="KW-0378">Hydrolase</keyword>
<evidence type="ECO:0000256" key="2">
    <source>
        <dbReference type="ARBA" id="ARBA00023180"/>
    </source>
</evidence>
<dbReference type="Pfam" id="PF01055">
    <property type="entry name" value="Glyco_hydro_31_2nd"/>
    <property type="match status" value="1"/>
</dbReference>
<dbReference type="InterPro" id="IPR030458">
    <property type="entry name" value="Glyco_hydro_31_AS"/>
</dbReference>
<comment type="similarity">
    <text evidence="1 3">Belongs to the glycosyl hydrolase 31 family.</text>
</comment>
<evidence type="ECO:0000313" key="7">
    <source>
        <dbReference type="Proteomes" id="UP000440578"/>
    </source>
</evidence>
<evidence type="ECO:0000256" key="4">
    <source>
        <dbReference type="SAM" id="SignalP"/>
    </source>
</evidence>
<dbReference type="PROSITE" id="PS00129">
    <property type="entry name" value="GLYCOSYL_HYDROL_F31_1"/>
    <property type="match status" value="1"/>
</dbReference>
<proteinExistence type="inferred from homology"/>
<dbReference type="InterPro" id="IPR017853">
    <property type="entry name" value="GH"/>
</dbReference>
<dbReference type="SUPFAM" id="SSF74650">
    <property type="entry name" value="Galactose mutarotase-like"/>
    <property type="match status" value="1"/>
</dbReference>
<gene>
    <name evidence="6" type="primary">SI_2</name>
    <name evidence="6" type="ORF">FJT64_025422</name>
</gene>
<evidence type="ECO:0000313" key="6">
    <source>
        <dbReference type="EMBL" id="KAF0302466.1"/>
    </source>
</evidence>
<evidence type="ECO:0000256" key="1">
    <source>
        <dbReference type="ARBA" id="ARBA00007806"/>
    </source>
</evidence>
<dbReference type="Gene3D" id="3.20.20.80">
    <property type="entry name" value="Glycosidases"/>
    <property type="match status" value="1"/>
</dbReference>